<dbReference type="Pfam" id="PF01177">
    <property type="entry name" value="Asp_Glu_race"/>
    <property type="match status" value="1"/>
</dbReference>
<comment type="function">
    <text evidence="8">Provides the (R)-glutamate required for cell wall biosynthesis.</text>
</comment>
<dbReference type="InterPro" id="IPR015942">
    <property type="entry name" value="Asp/Glu/hydantoin_racemase"/>
</dbReference>
<evidence type="ECO:0000256" key="3">
    <source>
        <dbReference type="ARBA" id="ARBA00022960"/>
    </source>
</evidence>
<dbReference type="InterPro" id="IPR033134">
    <property type="entry name" value="Asp/Glu_racemase_AS_2"/>
</dbReference>
<comment type="catalytic activity">
    <reaction evidence="1 8">
        <text>L-glutamate = D-glutamate</text>
        <dbReference type="Rhea" id="RHEA:12813"/>
        <dbReference type="ChEBI" id="CHEBI:29985"/>
        <dbReference type="ChEBI" id="CHEBI:29986"/>
        <dbReference type="EC" id="5.1.1.3"/>
    </reaction>
</comment>
<evidence type="ECO:0000313" key="9">
    <source>
        <dbReference type="EMBL" id="GBD68269.1"/>
    </source>
</evidence>
<comment type="similarity">
    <text evidence="8">Belongs to the aspartate/glutamate racemases family.</text>
</comment>
<evidence type="ECO:0000256" key="6">
    <source>
        <dbReference type="ARBA" id="ARBA00023316"/>
    </source>
</evidence>
<dbReference type="PROSITE" id="PS00923">
    <property type="entry name" value="ASP_GLU_RACEMASE_1"/>
    <property type="match status" value="1"/>
</dbReference>
<dbReference type="InterPro" id="IPR004391">
    <property type="entry name" value="Glu_race"/>
</dbReference>
<feature type="active site" description="Proton donor/acceptor" evidence="8">
    <location>
        <position position="187"/>
    </location>
</feature>
<feature type="binding site" evidence="8">
    <location>
        <begin position="13"/>
        <end position="14"/>
    </location>
    <ligand>
        <name>substrate</name>
    </ligand>
</feature>
<dbReference type="FunFam" id="3.40.50.1860:FF:000002">
    <property type="entry name" value="Glutamate racemase"/>
    <property type="match status" value="1"/>
</dbReference>
<evidence type="ECO:0000256" key="2">
    <source>
        <dbReference type="ARBA" id="ARBA00013090"/>
    </source>
</evidence>
<dbReference type="GO" id="GO:0071555">
    <property type="term" value="P:cell wall organization"/>
    <property type="evidence" value="ECO:0007669"/>
    <property type="project" value="UniProtKB-KW"/>
</dbReference>
<keyword evidence="4 8" id="KW-0573">Peptidoglycan synthesis</keyword>
<dbReference type="EMBL" id="BDEC01000038">
    <property type="protein sequence ID" value="GBD68269.1"/>
    <property type="molecule type" value="Genomic_DNA"/>
</dbReference>
<evidence type="ECO:0000256" key="1">
    <source>
        <dbReference type="ARBA" id="ARBA00001602"/>
    </source>
</evidence>
<reference evidence="9 10" key="1">
    <citation type="submission" date="2016-05" db="EMBL/GenBank/DDBJ databases">
        <title>Whole genome sequencing of Tetragenococcus halophilus subsp. halophilus NISL 7118.</title>
        <authorList>
            <person name="Shiwa Y."/>
            <person name="Nishimura I."/>
            <person name="Yoshikawa H."/>
            <person name="Koyama Y."/>
            <person name="Oguma T."/>
        </authorList>
    </citation>
    <scope>NUCLEOTIDE SEQUENCE [LARGE SCALE GENOMIC DNA]</scope>
    <source>
        <strain evidence="9 10">NISL 7118</strain>
    </source>
</reference>
<dbReference type="NCBIfam" id="NF002035">
    <property type="entry name" value="PRK00865.1-3"/>
    <property type="match status" value="1"/>
</dbReference>
<dbReference type="EC" id="5.1.1.3" evidence="2 8"/>
<dbReference type="PANTHER" id="PTHR21198:SF2">
    <property type="entry name" value="GLUTAMATE RACEMASE"/>
    <property type="match status" value="1"/>
</dbReference>
<keyword evidence="10" id="KW-1185">Reference proteome</keyword>
<comment type="pathway">
    <text evidence="8">Cell wall biogenesis; peptidoglycan biosynthesis.</text>
</comment>
<dbReference type="PROSITE" id="PS00924">
    <property type="entry name" value="ASP_GLU_RACEMASE_2"/>
    <property type="match status" value="1"/>
</dbReference>
<dbReference type="PANTHER" id="PTHR21198">
    <property type="entry name" value="GLUTAMATE RACEMASE"/>
    <property type="match status" value="1"/>
</dbReference>
<evidence type="ECO:0000256" key="4">
    <source>
        <dbReference type="ARBA" id="ARBA00022984"/>
    </source>
</evidence>
<dbReference type="SUPFAM" id="SSF53681">
    <property type="entry name" value="Aspartate/glutamate racemase"/>
    <property type="match status" value="2"/>
</dbReference>
<organism evidence="9 10">
    <name type="scientific">Tetragenococcus halophilus subsp. halophilus</name>
    <dbReference type="NCBI Taxonomy" id="1513897"/>
    <lineage>
        <taxon>Bacteria</taxon>
        <taxon>Bacillati</taxon>
        <taxon>Bacillota</taxon>
        <taxon>Bacilli</taxon>
        <taxon>Lactobacillales</taxon>
        <taxon>Enterococcaceae</taxon>
        <taxon>Tetragenococcus</taxon>
    </lineage>
</organism>
<sequence length="276" mass="30245">MTNMNDRPIGFIDSGVGGLTVVKEAMKQLPNENFIYLGDTARCPYGPRPKEQVIEFTWEMTHFLLEKNIKMLVIACNTATAVALDTIKDQLAIPVVGVIMPGTRAAVKATKNKRIGVIGTQGTVKSASYERAIKEKFSQIQVESLACPKFVPIVESNQFHSSVAKKIVFESLRSLKNKHLDTLILGCTHYPLLRPVIQDVMGKDVTLIDSGAETISEVSMLLDYFSIANAENKKKGYTTFYTTGSTQLFDQIAQDWLGKALAGSKQIALGGTDHAS</sequence>
<dbReference type="Proteomes" id="UP000236214">
    <property type="component" value="Unassembled WGS sequence"/>
</dbReference>
<dbReference type="NCBIfam" id="TIGR00067">
    <property type="entry name" value="glut_race"/>
    <property type="match status" value="1"/>
</dbReference>
<feature type="binding site" evidence="8">
    <location>
        <begin position="188"/>
        <end position="189"/>
    </location>
    <ligand>
        <name>substrate</name>
    </ligand>
</feature>
<dbReference type="InterPro" id="IPR018187">
    <property type="entry name" value="Asp/Glu_racemase_AS_1"/>
</dbReference>
<comment type="caution">
    <text evidence="9">The sequence shown here is derived from an EMBL/GenBank/DDBJ whole genome shotgun (WGS) entry which is preliminary data.</text>
</comment>
<dbReference type="AlphaFoldDB" id="A0A2H6CTE9"/>
<accession>A0A2H6CTE9</accession>
<name>A0A2H6CTE9_TETHA</name>
<dbReference type="UniPathway" id="UPA00219"/>
<proteinExistence type="inferred from homology"/>
<dbReference type="HAMAP" id="MF_00258">
    <property type="entry name" value="Glu_racemase"/>
    <property type="match status" value="1"/>
</dbReference>
<dbReference type="GO" id="GO:0008881">
    <property type="term" value="F:glutamate racemase activity"/>
    <property type="evidence" value="ECO:0007669"/>
    <property type="project" value="UniProtKB-UniRule"/>
</dbReference>
<evidence type="ECO:0000256" key="5">
    <source>
        <dbReference type="ARBA" id="ARBA00023235"/>
    </source>
</evidence>
<evidence type="ECO:0000256" key="7">
    <source>
        <dbReference type="ARBA" id="ARBA00070053"/>
    </source>
</evidence>
<feature type="binding site" evidence="8">
    <location>
        <begin position="77"/>
        <end position="78"/>
    </location>
    <ligand>
        <name>substrate</name>
    </ligand>
</feature>
<feature type="active site" description="Proton donor/acceptor" evidence="8">
    <location>
        <position position="76"/>
    </location>
</feature>
<dbReference type="GO" id="GO:0009252">
    <property type="term" value="P:peptidoglycan biosynthetic process"/>
    <property type="evidence" value="ECO:0007669"/>
    <property type="project" value="UniProtKB-UniRule"/>
</dbReference>
<keyword evidence="3 8" id="KW-0133">Cell shape</keyword>
<dbReference type="Gene3D" id="3.40.50.1860">
    <property type="match status" value="2"/>
</dbReference>
<feature type="binding site" evidence="8">
    <location>
        <begin position="45"/>
        <end position="46"/>
    </location>
    <ligand>
        <name>substrate</name>
    </ligand>
</feature>
<dbReference type="InterPro" id="IPR001920">
    <property type="entry name" value="Asp/Glu_race"/>
</dbReference>
<gene>
    <name evidence="8 9" type="primary">murI</name>
    <name evidence="9" type="ORF">TEHN7118_1075</name>
</gene>
<dbReference type="GO" id="GO:0008360">
    <property type="term" value="P:regulation of cell shape"/>
    <property type="evidence" value="ECO:0007669"/>
    <property type="project" value="UniProtKB-KW"/>
</dbReference>
<evidence type="ECO:0000256" key="8">
    <source>
        <dbReference type="HAMAP-Rule" id="MF_00258"/>
    </source>
</evidence>
<keyword evidence="5 8" id="KW-0413">Isomerase</keyword>
<evidence type="ECO:0000313" key="10">
    <source>
        <dbReference type="Proteomes" id="UP000236214"/>
    </source>
</evidence>
<keyword evidence="6 8" id="KW-0961">Cell wall biogenesis/degradation</keyword>
<dbReference type="GO" id="GO:0042802">
    <property type="term" value="F:identical protein binding"/>
    <property type="evidence" value="ECO:0007669"/>
    <property type="project" value="UniProtKB-ARBA"/>
</dbReference>
<protein>
    <recommendedName>
        <fullName evidence="7 8">Glutamate racemase</fullName>
        <ecNumber evidence="2 8">5.1.1.3</ecNumber>
    </recommendedName>
</protein>